<keyword evidence="3" id="KW-1185">Reference proteome</keyword>
<evidence type="ECO:0000313" key="3">
    <source>
        <dbReference type="Proteomes" id="UP001185092"/>
    </source>
</evidence>
<sequence length="59" mass="6003">MKKAKLFVFAIGAMVALGSAVNTSVVAGPQGDDCGVAACGGGPSKCCQTFNARYYTRVN</sequence>
<keyword evidence="1" id="KW-0732">Signal</keyword>
<gene>
    <name evidence="2" type="ORF">HNQ88_004425</name>
</gene>
<evidence type="ECO:0000313" key="2">
    <source>
        <dbReference type="EMBL" id="MDR6241347.1"/>
    </source>
</evidence>
<reference evidence="2" key="1">
    <citation type="submission" date="2023-07" db="EMBL/GenBank/DDBJ databases">
        <title>Genomic Encyclopedia of Type Strains, Phase IV (KMG-IV): sequencing the most valuable type-strain genomes for metagenomic binning, comparative biology and taxonomic classification.</title>
        <authorList>
            <person name="Goeker M."/>
        </authorList>
    </citation>
    <scope>NUCLEOTIDE SEQUENCE</scope>
    <source>
        <strain evidence="2">DSM 26174</strain>
    </source>
</reference>
<protein>
    <submittedName>
        <fullName evidence="2">Uncharacterized protein</fullName>
    </submittedName>
</protein>
<feature type="chain" id="PRO_5042032890" evidence="1">
    <location>
        <begin position="28"/>
        <end position="59"/>
    </location>
</feature>
<comment type="caution">
    <text evidence="2">The sequence shown here is derived from an EMBL/GenBank/DDBJ whole genome shotgun (WGS) entry which is preliminary data.</text>
</comment>
<dbReference type="RefSeq" id="WP_309942024.1">
    <property type="nucleotide sequence ID" value="NZ_AP025305.1"/>
</dbReference>
<proteinExistence type="predicted"/>
<evidence type="ECO:0000256" key="1">
    <source>
        <dbReference type="SAM" id="SignalP"/>
    </source>
</evidence>
<dbReference type="EMBL" id="JAVDQD010000007">
    <property type="protein sequence ID" value="MDR6241347.1"/>
    <property type="molecule type" value="Genomic_DNA"/>
</dbReference>
<accession>A0AAE4BUZ8</accession>
<name>A0AAE4BUZ8_9BACT</name>
<dbReference type="Proteomes" id="UP001185092">
    <property type="component" value="Unassembled WGS sequence"/>
</dbReference>
<dbReference type="AlphaFoldDB" id="A0AAE4BUZ8"/>
<organism evidence="2 3">
    <name type="scientific">Aureibacter tunicatorum</name>
    <dbReference type="NCBI Taxonomy" id="866807"/>
    <lineage>
        <taxon>Bacteria</taxon>
        <taxon>Pseudomonadati</taxon>
        <taxon>Bacteroidota</taxon>
        <taxon>Cytophagia</taxon>
        <taxon>Cytophagales</taxon>
        <taxon>Persicobacteraceae</taxon>
        <taxon>Aureibacter</taxon>
    </lineage>
</organism>
<feature type="signal peptide" evidence="1">
    <location>
        <begin position="1"/>
        <end position="27"/>
    </location>
</feature>